<evidence type="ECO:0000256" key="1">
    <source>
        <dbReference type="SAM" id="MobiDB-lite"/>
    </source>
</evidence>
<keyword evidence="2" id="KW-1133">Transmembrane helix</keyword>
<keyword evidence="2" id="KW-0812">Transmembrane</keyword>
<organism evidence="3 4">
    <name type="scientific">Endocarpon pusillum</name>
    <dbReference type="NCBI Taxonomy" id="364733"/>
    <lineage>
        <taxon>Eukaryota</taxon>
        <taxon>Fungi</taxon>
        <taxon>Dikarya</taxon>
        <taxon>Ascomycota</taxon>
        <taxon>Pezizomycotina</taxon>
        <taxon>Eurotiomycetes</taxon>
        <taxon>Chaetothyriomycetidae</taxon>
        <taxon>Verrucariales</taxon>
        <taxon>Verrucariaceae</taxon>
        <taxon>Endocarpon</taxon>
    </lineage>
</organism>
<dbReference type="OrthoDB" id="435402at2759"/>
<dbReference type="GO" id="GO:0033167">
    <property type="term" value="C:ARC complex"/>
    <property type="evidence" value="ECO:0007669"/>
    <property type="project" value="InterPro"/>
</dbReference>
<dbReference type="EMBL" id="JAACFV010000272">
    <property type="protein sequence ID" value="KAF7502309.1"/>
    <property type="molecule type" value="Genomic_DNA"/>
</dbReference>
<feature type="compositionally biased region" description="Basic residues" evidence="1">
    <location>
        <begin position="175"/>
        <end position="190"/>
    </location>
</feature>
<dbReference type="InterPro" id="IPR018606">
    <property type="entry name" value="Arb1"/>
</dbReference>
<sequence length="635" mass="72865">MFQPRKRISGYHVSFTRTRWLSRVLHTDKVLSSTLSLVIYFLPPPSFRMEMLAARFCWNWSVVLIIYVFELQLWKLGCILRLLLLALSSISSGRDIKHDIFYYQSADIGHIALNLWYSLLPPPLSLHYPFSITCPLGLSTSMQDTMEDQGGSNHNRPTEELGAFDDAHLQVDQPKKKKKKSKKSKPKSKRGLNAPSGFEEYSADAPITPAEFDEERKLYDLDLPFTDRIITAIHRYEGRRKMLPATRDTFRKYLAYGGLDVTPNMFQGISEREAESMDKDTLTHALAQTSLSHEFRDIGKESSMWVVDFEGVMKGFLSRRVPFFYALDTEADVQAITTLLINFMNYLLHHDVCPEYREPILAAKQCCVKATQELWSMVQAQRWLPGDFNIACSTLFGGAYSRRYDGQTSWADDEGEFIGQTDEQARQIVKFAVACAGSEEQYQLWYEKAMANEIKVTKVRREVGLEITEIMLPDGETREFYKQRTKDFRPVGKIHTKGWKNPSAAVDDLTPEEQALQDKTLSELKQQSEEVHGFREAGEDEYEFFVEEAVLQHLFVGMKLEATIRTLNCGICFIDEVFSAYLSFDTFLPNDRLYGYKKPRWLPGFSLGEDGLVKYDPKAAEKGEGNDVEVDDRDD</sequence>
<feature type="region of interest" description="Disordered" evidence="1">
    <location>
        <begin position="164"/>
        <end position="201"/>
    </location>
</feature>
<protein>
    <recommendedName>
        <fullName evidence="5">Argonaute complex, subunit Arb1</fullName>
    </recommendedName>
</protein>
<evidence type="ECO:0000256" key="2">
    <source>
        <dbReference type="SAM" id="Phobius"/>
    </source>
</evidence>
<keyword evidence="2" id="KW-0472">Membrane</keyword>
<dbReference type="GO" id="GO:0031047">
    <property type="term" value="P:regulatory ncRNA-mediated gene silencing"/>
    <property type="evidence" value="ECO:0007669"/>
    <property type="project" value="InterPro"/>
</dbReference>
<dbReference type="Pfam" id="PF09692">
    <property type="entry name" value="Arb1"/>
    <property type="match status" value="1"/>
</dbReference>
<accession>A0A8H7A7D2</accession>
<evidence type="ECO:0000313" key="4">
    <source>
        <dbReference type="Proteomes" id="UP000606974"/>
    </source>
</evidence>
<comment type="caution">
    <text evidence="3">The sequence shown here is derived from an EMBL/GenBank/DDBJ whole genome shotgun (WGS) entry which is preliminary data.</text>
</comment>
<name>A0A8H7A7D2_9EURO</name>
<evidence type="ECO:0008006" key="5">
    <source>
        <dbReference type="Google" id="ProtNLM"/>
    </source>
</evidence>
<proteinExistence type="predicted"/>
<dbReference type="Proteomes" id="UP000606974">
    <property type="component" value="Unassembled WGS sequence"/>
</dbReference>
<evidence type="ECO:0000313" key="3">
    <source>
        <dbReference type="EMBL" id="KAF7502309.1"/>
    </source>
</evidence>
<dbReference type="AlphaFoldDB" id="A0A8H7A7D2"/>
<gene>
    <name evidence="3" type="ORF">GJ744_006140</name>
</gene>
<keyword evidence="4" id="KW-1185">Reference proteome</keyword>
<reference evidence="3" key="1">
    <citation type="submission" date="2020-02" db="EMBL/GenBank/DDBJ databases">
        <authorList>
            <person name="Palmer J.M."/>
        </authorList>
    </citation>
    <scope>NUCLEOTIDE SEQUENCE</scope>
    <source>
        <strain evidence="3">EPUS1.4</strain>
        <tissue evidence="3">Thallus</tissue>
    </source>
</reference>
<feature type="transmembrane region" description="Helical" evidence="2">
    <location>
        <begin position="62"/>
        <end position="88"/>
    </location>
</feature>